<keyword evidence="3" id="KW-1185">Reference proteome</keyword>
<evidence type="ECO:0000313" key="2">
    <source>
        <dbReference type="EMBL" id="OAB42751.1"/>
    </source>
</evidence>
<dbReference type="Proteomes" id="UP000076967">
    <property type="component" value="Unassembled WGS sequence"/>
</dbReference>
<feature type="domain" description="Methyltransferase small" evidence="1">
    <location>
        <begin position="37"/>
        <end position="131"/>
    </location>
</feature>
<evidence type="ECO:0000313" key="3">
    <source>
        <dbReference type="Proteomes" id="UP000076967"/>
    </source>
</evidence>
<dbReference type="AlphaFoldDB" id="A0A168L127"/>
<accession>A0A168L127</accession>
<dbReference type="PANTHER" id="PTHR47739">
    <property type="entry name" value="TRNA1(VAL) (ADENINE(37)-N6)-METHYLTRANSFERASE"/>
    <property type="match status" value="1"/>
</dbReference>
<name>A0A168L127_9BACL</name>
<dbReference type="Gene3D" id="3.40.50.150">
    <property type="entry name" value="Vaccinia Virus protein VP39"/>
    <property type="match status" value="1"/>
</dbReference>
<dbReference type="RefSeq" id="WP_068532709.1">
    <property type="nucleotide sequence ID" value="NZ_LVJH01000018.1"/>
</dbReference>
<dbReference type="Pfam" id="PF05175">
    <property type="entry name" value="MTS"/>
    <property type="match status" value="1"/>
</dbReference>
<dbReference type="OrthoDB" id="9777257at2"/>
<dbReference type="STRING" id="494026.PGLA_11505"/>
<reference evidence="2 3" key="1">
    <citation type="submission" date="2016-03" db="EMBL/GenBank/DDBJ databases">
        <title>Draft genome sequence of Paenibacillus glacialis DSM 22343.</title>
        <authorList>
            <person name="Shin S.-K."/>
            <person name="Yi H."/>
        </authorList>
    </citation>
    <scope>NUCLEOTIDE SEQUENCE [LARGE SCALE GENOMIC DNA]</scope>
    <source>
        <strain evidence="2 3">DSM 22343</strain>
    </source>
</reference>
<dbReference type="EMBL" id="LVJH01000018">
    <property type="protein sequence ID" value="OAB42751.1"/>
    <property type="molecule type" value="Genomic_DNA"/>
</dbReference>
<protein>
    <recommendedName>
        <fullName evidence="1">Methyltransferase small domain-containing protein</fullName>
    </recommendedName>
</protein>
<organism evidence="2 3">
    <name type="scientific">Paenibacillus glacialis</name>
    <dbReference type="NCBI Taxonomy" id="494026"/>
    <lineage>
        <taxon>Bacteria</taxon>
        <taxon>Bacillati</taxon>
        <taxon>Bacillota</taxon>
        <taxon>Bacilli</taxon>
        <taxon>Bacillales</taxon>
        <taxon>Paenibacillaceae</taxon>
        <taxon>Paenibacillus</taxon>
    </lineage>
</organism>
<dbReference type="InterPro" id="IPR007848">
    <property type="entry name" value="Small_mtfrase_dom"/>
</dbReference>
<gene>
    <name evidence="2" type="ORF">PGLA_11505</name>
</gene>
<dbReference type="SUPFAM" id="SSF53335">
    <property type="entry name" value="S-adenosyl-L-methionine-dependent methyltransferases"/>
    <property type="match status" value="1"/>
</dbReference>
<dbReference type="InterPro" id="IPR029063">
    <property type="entry name" value="SAM-dependent_MTases_sf"/>
</dbReference>
<comment type="caution">
    <text evidence="2">The sequence shown here is derived from an EMBL/GenBank/DDBJ whole genome shotgun (WGS) entry which is preliminary data.</text>
</comment>
<dbReference type="GO" id="GO:0008168">
    <property type="term" value="F:methyltransferase activity"/>
    <property type="evidence" value="ECO:0007669"/>
    <property type="project" value="InterPro"/>
</dbReference>
<dbReference type="PANTHER" id="PTHR47739:SF1">
    <property type="entry name" value="TRNA1(VAL) (ADENINE(37)-N6)-METHYLTRANSFERASE"/>
    <property type="match status" value="1"/>
</dbReference>
<dbReference type="CDD" id="cd02440">
    <property type="entry name" value="AdoMet_MTases"/>
    <property type="match status" value="1"/>
</dbReference>
<dbReference type="InterPro" id="IPR050210">
    <property type="entry name" value="tRNA_Adenine-N(6)_MTase"/>
</dbReference>
<sequence length="253" mass="28866">MNIDNVILKESERIDDLLTHDLGIIQSDEVFSFSMDAVLLARFASIPPKGRILDLCTGNGVIPLLLTSRTKASIEGIEIQPRLADMARRSVQLNELEESIVIREGDLRELYKEMGHGIYDAITVNPPYMPMNGSDIKLNEHQAIARHEINCTLEEVLQACSRLVRTGGKVNMVHKPQRLGDLITLMRENRLEPKRIRFVHSRAHSEANMVLIEALRDGKPEVRILPPLIVYNEQNEYCQELIDIYYGDKEKRN</sequence>
<evidence type="ECO:0000259" key="1">
    <source>
        <dbReference type="Pfam" id="PF05175"/>
    </source>
</evidence>
<proteinExistence type="predicted"/>